<dbReference type="PROSITE" id="PS51318">
    <property type="entry name" value="TAT"/>
    <property type="match status" value="1"/>
</dbReference>
<keyword evidence="1" id="KW-0456">Lyase</keyword>
<name>A0ABX4PSZ2_9PSED</name>
<dbReference type="Gene3D" id="3.20.20.140">
    <property type="entry name" value="Metal-dependent hydrolases"/>
    <property type="match status" value="1"/>
</dbReference>
<dbReference type="PANTHER" id="PTHR21240">
    <property type="entry name" value="2-AMINO-3-CARBOXYLMUCONATE-6-SEMIALDEHYDE DECARBOXYLASE"/>
    <property type="match status" value="1"/>
</dbReference>
<feature type="domain" description="Amidohydrolase-related" evidence="2">
    <location>
        <begin position="54"/>
        <end position="365"/>
    </location>
</feature>
<dbReference type="GO" id="GO:0016787">
    <property type="term" value="F:hydrolase activity"/>
    <property type="evidence" value="ECO:0007669"/>
    <property type="project" value="UniProtKB-KW"/>
</dbReference>
<comment type="caution">
    <text evidence="3">The sequence shown here is derived from an EMBL/GenBank/DDBJ whole genome shotgun (WGS) entry which is preliminary data.</text>
</comment>
<evidence type="ECO:0000313" key="3">
    <source>
        <dbReference type="EMBL" id="PKA68150.1"/>
    </source>
</evidence>
<protein>
    <submittedName>
        <fullName evidence="3">TIM-barrel fold metal-dependent hydrolase</fullName>
    </submittedName>
</protein>
<dbReference type="SUPFAM" id="SSF51556">
    <property type="entry name" value="Metallo-dependent hydrolases"/>
    <property type="match status" value="1"/>
</dbReference>
<dbReference type="InterPro" id="IPR006680">
    <property type="entry name" value="Amidohydro-rel"/>
</dbReference>
<evidence type="ECO:0000313" key="4">
    <source>
        <dbReference type="Proteomes" id="UP000232455"/>
    </source>
</evidence>
<dbReference type="Pfam" id="PF04909">
    <property type="entry name" value="Amidohydro_2"/>
    <property type="match status" value="1"/>
</dbReference>
<gene>
    <name evidence="3" type="ORF">ATI02_0895</name>
</gene>
<dbReference type="RefSeq" id="WP_100845545.1">
    <property type="nucleotide sequence ID" value="NZ_PHHE01000001.1"/>
</dbReference>
<dbReference type="Proteomes" id="UP000232455">
    <property type="component" value="Unassembled WGS sequence"/>
</dbReference>
<dbReference type="EMBL" id="PHHE01000001">
    <property type="protein sequence ID" value="PKA68150.1"/>
    <property type="molecule type" value="Genomic_DNA"/>
</dbReference>
<evidence type="ECO:0000259" key="2">
    <source>
        <dbReference type="Pfam" id="PF04909"/>
    </source>
</evidence>
<reference evidence="3 4" key="1">
    <citation type="submission" date="2017-11" db="EMBL/GenBank/DDBJ databases">
        <title>Genome sequencing of a diverse group of Pseudomonas species.</title>
        <authorList>
            <person name="Loper J."/>
        </authorList>
    </citation>
    <scope>NUCLEOTIDE SEQUENCE [LARGE SCALE GENOMIC DNA]</scope>
    <source>
        <strain evidence="3 4">LMG 25716</strain>
    </source>
</reference>
<sequence length="375" mass="40404">MYTMSRREVLAITAVTATAVATTAMGGQPYASANEPHEQEQKHPQSPLCNCGLVDVHAHYLPPQYTQALSDAGLVTLDGGFPIPAWSEAATLAHMEEHGIETLILSVSSPSVGFLDDQSKRVKLARHVNEFAADIVRRNPQKFGAFATLPLPNVDDSLAEIRYALDELGLDGVVVETNSDGLYLGNPRFEPIFAELDKRSAVLFLHPTSPACFEAVGLGRPAPFIEFPMDTARTITDLIFSGTLNRYPNIKVIVSHAGGALPSLAQRIGFVSDLPLLNKRPAGGAQEVRRVLQSLYYDLAGSANDAAIGSLRWMTSTSHIVFGSDFPFTPPLAVTANVNGMRALKGLTADEHEAIARTNAHVLFPRLSQQIPEAG</sequence>
<organism evidence="3 4">
    <name type="scientific">Pseudomonas baetica</name>
    <dbReference type="NCBI Taxonomy" id="674054"/>
    <lineage>
        <taxon>Bacteria</taxon>
        <taxon>Pseudomonadati</taxon>
        <taxon>Pseudomonadota</taxon>
        <taxon>Gammaproteobacteria</taxon>
        <taxon>Pseudomonadales</taxon>
        <taxon>Pseudomonadaceae</taxon>
        <taxon>Pseudomonas</taxon>
    </lineage>
</organism>
<dbReference type="PANTHER" id="PTHR21240:SF28">
    <property type="entry name" value="ISO-OROTATE DECARBOXYLASE (EUROFUNG)"/>
    <property type="match status" value="1"/>
</dbReference>
<keyword evidence="3" id="KW-0378">Hydrolase</keyword>
<evidence type="ECO:0000256" key="1">
    <source>
        <dbReference type="ARBA" id="ARBA00023239"/>
    </source>
</evidence>
<dbReference type="InterPro" id="IPR006311">
    <property type="entry name" value="TAT_signal"/>
</dbReference>
<accession>A0ABX4PSZ2</accession>
<dbReference type="InterPro" id="IPR032466">
    <property type="entry name" value="Metal_Hydrolase"/>
</dbReference>
<proteinExistence type="predicted"/>
<keyword evidence="4" id="KW-1185">Reference proteome</keyword>
<dbReference type="InterPro" id="IPR032465">
    <property type="entry name" value="ACMSD"/>
</dbReference>